<dbReference type="Gene3D" id="3.40.720.10">
    <property type="entry name" value="Alkaline Phosphatase, subunit A"/>
    <property type="match status" value="1"/>
</dbReference>
<dbReference type="InterPro" id="IPR002591">
    <property type="entry name" value="Phosphodiest/P_Trfase"/>
</dbReference>
<sequence>MSAQNSVILIIIDGLAASTARDCMGYLQALCDHKLASRYTLESELPSLSRPLYETLLTGTTPIESGITHNRKVRLSTQSSVFSLAQRAGLTTAAAAYHWFSELYNRAPYEAERDRFTQDPELPIQFGCFYHLDHYPDEHLLLDADWLMSTRNPDFMLIHPMNVDDAGHKFGFDSSQYRNAARRMDGYLSQHLPRWMEQGYQILITSDHGMNNDRSHGGTLSEERQVPLWVIGDAFTHSPACMPRQVEVCGVVCTLLGLENHGKPVAAEMLEALQ</sequence>
<dbReference type="PANTHER" id="PTHR10151">
    <property type="entry name" value="ECTONUCLEOTIDE PYROPHOSPHATASE/PHOSPHODIESTERASE"/>
    <property type="match status" value="1"/>
</dbReference>
<protein>
    <submittedName>
        <fullName evidence="1">Type I phosphodiesterase / nucleotide pyrophosphatase</fullName>
    </submittedName>
</protein>
<dbReference type="RefSeq" id="WP_239039693.1">
    <property type="nucleotide sequence ID" value="NZ_BAAAEY010000001.1"/>
</dbReference>
<accession>A0ABY1RYP3</accession>
<dbReference type="InterPro" id="IPR017850">
    <property type="entry name" value="Alkaline_phosphatase_core_sf"/>
</dbReference>
<reference evidence="1 2" key="1">
    <citation type="submission" date="2017-05" db="EMBL/GenBank/DDBJ databases">
        <authorList>
            <person name="Varghese N."/>
            <person name="Submissions S."/>
        </authorList>
    </citation>
    <scope>NUCLEOTIDE SEQUENCE [LARGE SCALE GENOMIC DNA]</scope>
    <source>
        <strain evidence="1 2">CGMCC 1.7287</strain>
    </source>
</reference>
<proteinExistence type="predicted"/>
<dbReference type="Pfam" id="PF01663">
    <property type="entry name" value="Phosphodiest"/>
    <property type="match status" value="1"/>
</dbReference>
<dbReference type="Proteomes" id="UP001159257">
    <property type="component" value="Unassembled WGS sequence"/>
</dbReference>
<evidence type="ECO:0000313" key="1">
    <source>
        <dbReference type="EMBL" id="SMR73401.1"/>
    </source>
</evidence>
<dbReference type="EMBL" id="FXWV01000004">
    <property type="protein sequence ID" value="SMR73401.1"/>
    <property type="molecule type" value="Genomic_DNA"/>
</dbReference>
<evidence type="ECO:0000313" key="2">
    <source>
        <dbReference type="Proteomes" id="UP001159257"/>
    </source>
</evidence>
<keyword evidence="2" id="KW-1185">Reference proteome</keyword>
<comment type="caution">
    <text evidence="1">The sequence shown here is derived from an EMBL/GenBank/DDBJ whole genome shotgun (WGS) entry which is preliminary data.</text>
</comment>
<gene>
    <name evidence="1" type="ORF">SAMN04487964_10463</name>
</gene>
<dbReference type="SUPFAM" id="SSF53649">
    <property type="entry name" value="Alkaline phosphatase-like"/>
    <property type="match status" value="1"/>
</dbReference>
<name>A0ABY1RYP3_9GAMM</name>
<organism evidence="1 2">
    <name type="scientific">Marinobacterium sediminicola</name>
    <dbReference type="NCBI Taxonomy" id="518898"/>
    <lineage>
        <taxon>Bacteria</taxon>
        <taxon>Pseudomonadati</taxon>
        <taxon>Pseudomonadota</taxon>
        <taxon>Gammaproteobacteria</taxon>
        <taxon>Oceanospirillales</taxon>
        <taxon>Oceanospirillaceae</taxon>
        <taxon>Marinobacterium</taxon>
    </lineage>
</organism>
<dbReference type="PANTHER" id="PTHR10151:SF120">
    <property type="entry name" value="BIS(5'-ADENOSYL)-TRIPHOSPHATASE"/>
    <property type="match status" value="1"/>
</dbReference>